<evidence type="ECO:0000313" key="1">
    <source>
        <dbReference type="EMBL" id="MBA0879544.1"/>
    </source>
</evidence>
<evidence type="ECO:0000313" key="2">
    <source>
        <dbReference type="Proteomes" id="UP000593576"/>
    </source>
</evidence>
<dbReference type="AlphaFoldDB" id="A0A7J9N8N1"/>
<accession>A0A7J9N8N1</accession>
<name>A0A7J9N8N1_GOSSC</name>
<dbReference type="EMBL" id="JABFAF010275595">
    <property type="protein sequence ID" value="MBA0879544.1"/>
    <property type="molecule type" value="Genomic_DNA"/>
</dbReference>
<protein>
    <submittedName>
        <fullName evidence="1">Uncharacterized protein</fullName>
    </submittedName>
</protein>
<proteinExistence type="predicted"/>
<comment type="caution">
    <text evidence="1">The sequence shown here is derived from an EMBL/GenBank/DDBJ whole genome shotgun (WGS) entry which is preliminary data.</text>
</comment>
<organism evidence="1 2">
    <name type="scientific">Gossypium schwendimanii</name>
    <name type="common">Cotton</name>
    <dbReference type="NCBI Taxonomy" id="34291"/>
    <lineage>
        <taxon>Eukaryota</taxon>
        <taxon>Viridiplantae</taxon>
        <taxon>Streptophyta</taxon>
        <taxon>Embryophyta</taxon>
        <taxon>Tracheophyta</taxon>
        <taxon>Spermatophyta</taxon>
        <taxon>Magnoliopsida</taxon>
        <taxon>eudicotyledons</taxon>
        <taxon>Gunneridae</taxon>
        <taxon>Pentapetalae</taxon>
        <taxon>rosids</taxon>
        <taxon>malvids</taxon>
        <taxon>Malvales</taxon>
        <taxon>Malvaceae</taxon>
        <taxon>Malvoideae</taxon>
        <taxon>Gossypium</taxon>
    </lineage>
</organism>
<gene>
    <name evidence="1" type="ORF">Goshw_024638</name>
</gene>
<reference evidence="1 2" key="1">
    <citation type="journal article" date="2019" name="Genome Biol. Evol.">
        <title>Insights into the evolution of the New World diploid cottons (Gossypium, subgenus Houzingenia) based on genome sequencing.</title>
        <authorList>
            <person name="Grover C.E."/>
            <person name="Arick M.A. 2nd"/>
            <person name="Thrash A."/>
            <person name="Conover J.L."/>
            <person name="Sanders W.S."/>
            <person name="Peterson D.G."/>
            <person name="Frelichowski J.E."/>
            <person name="Scheffler J.A."/>
            <person name="Scheffler B.E."/>
            <person name="Wendel J.F."/>
        </authorList>
    </citation>
    <scope>NUCLEOTIDE SEQUENCE [LARGE SCALE GENOMIC DNA]</scope>
    <source>
        <strain evidence="1">1</strain>
        <tissue evidence="1">Leaf</tissue>
    </source>
</reference>
<dbReference type="Proteomes" id="UP000593576">
    <property type="component" value="Unassembled WGS sequence"/>
</dbReference>
<keyword evidence="2" id="KW-1185">Reference proteome</keyword>
<sequence>MRTVELGKTSEQWRNEI</sequence>